<evidence type="ECO:0000256" key="3">
    <source>
        <dbReference type="ARBA" id="ARBA00022651"/>
    </source>
</evidence>
<dbReference type="EMBL" id="PXYL01000019">
    <property type="protein sequence ID" value="PSJ56228.1"/>
    <property type="molecule type" value="Genomic_DNA"/>
</dbReference>
<feature type="domain" description="GH10" evidence="11">
    <location>
        <begin position="38"/>
        <end position="350"/>
    </location>
</feature>
<organism evidence="12 13">
    <name type="scientific">Pseudaminobacter soli</name>
    <name type="common">ex Li et al. 2025</name>
    <dbReference type="NCBI Taxonomy" id="1295366"/>
    <lineage>
        <taxon>Bacteria</taxon>
        <taxon>Pseudomonadati</taxon>
        <taxon>Pseudomonadota</taxon>
        <taxon>Alphaproteobacteria</taxon>
        <taxon>Hyphomicrobiales</taxon>
        <taxon>Phyllobacteriaceae</taxon>
        <taxon>Pseudaminobacter</taxon>
    </lineage>
</organism>
<dbReference type="Proteomes" id="UP000240653">
    <property type="component" value="Unassembled WGS sequence"/>
</dbReference>
<dbReference type="PANTHER" id="PTHR31490">
    <property type="entry name" value="GLYCOSYL HYDROLASE"/>
    <property type="match status" value="1"/>
</dbReference>
<evidence type="ECO:0000256" key="9">
    <source>
        <dbReference type="PROSITE-ProRule" id="PRU10061"/>
    </source>
</evidence>
<comment type="caution">
    <text evidence="12">The sequence shown here is derived from an EMBL/GenBank/DDBJ whole genome shotgun (WGS) entry which is preliminary data.</text>
</comment>
<accession>A0A2P7S182</accession>
<reference evidence="12 13" key="1">
    <citation type="submission" date="2018-03" db="EMBL/GenBank/DDBJ databases">
        <title>The draft genome of Mesorhizobium soli JCM 19897.</title>
        <authorList>
            <person name="Li L."/>
            <person name="Liu L."/>
            <person name="Liang L."/>
            <person name="Wang T."/>
            <person name="Zhang X."/>
        </authorList>
    </citation>
    <scope>NUCLEOTIDE SEQUENCE [LARGE SCALE GENOMIC DNA]</scope>
    <source>
        <strain evidence="12 13">JCM 19897</strain>
    </source>
</reference>
<dbReference type="InterPro" id="IPR044846">
    <property type="entry name" value="GH10"/>
</dbReference>
<dbReference type="AlphaFoldDB" id="A0A2P7S182"/>
<dbReference type="InterPro" id="IPR001000">
    <property type="entry name" value="GH10_dom"/>
</dbReference>
<evidence type="ECO:0000256" key="6">
    <source>
        <dbReference type="ARBA" id="ARBA00023277"/>
    </source>
</evidence>
<evidence type="ECO:0000256" key="8">
    <source>
        <dbReference type="ARBA" id="ARBA00023326"/>
    </source>
</evidence>
<dbReference type="Gene3D" id="3.20.20.80">
    <property type="entry name" value="Glycosidases"/>
    <property type="match status" value="1"/>
</dbReference>
<feature type="active site" description="Nucleophile" evidence="9">
    <location>
        <position position="258"/>
    </location>
</feature>
<dbReference type="SUPFAM" id="SSF51445">
    <property type="entry name" value="(Trans)glycosidases"/>
    <property type="match status" value="1"/>
</dbReference>
<evidence type="ECO:0000256" key="4">
    <source>
        <dbReference type="ARBA" id="ARBA00022729"/>
    </source>
</evidence>
<name>A0A2P7S182_9HYPH</name>
<dbReference type="GO" id="GO:0031176">
    <property type="term" value="F:endo-1,4-beta-xylanase activity"/>
    <property type="evidence" value="ECO:0007669"/>
    <property type="project" value="UniProtKB-EC"/>
</dbReference>
<gene>
    <name evidence="12" type="ORF">C7I85_24930</name>
</gene>
<comment type="catalytic activity">
    <reaction evidence="1 10">
        <text>Endohydrolysis of (1-&gt;4)-beta-D-xylosidic linkages in xylans.</text>
        <dbReference type="EC" id="3.2.1.8"/>
    </reaction>
</comment>
<sequence length="356" mass="39209">MLTVMPAAAVVGSRHTKQHGMRMMTDRYFGTAARIEWINAKPALKEAILRDCSCLTPEIGMNWAAIEPKKGTFEFGSLDGLSAFALQHGLDMHGHTLIWDQTIPAWAKKALSSGEAGWETVASYLAVVVSRYPSVSQWNVVNEPIDTEGTDDGMRRSEIFRAFGADYVGMALETARRHAPHAKLFINEHSLEYANPVDAKRRTVLLRLAEGLLLEGKPLDAVGLQAHLDLGKGPLDIRAIRHMIREVAGMGLEVFITELDVRERDFSLPEAARDMAVADGVKRYLDVVLAEPSVKGIVTWGMSDEGSWLVPETADLVASGIASGSRVLNRGLPYDKNLQQKPMYRAIREAMSTART</sequence>
<dbReference type="InterPro" id="IPR031158">
    <property type="entry name" value="GH10_AS"/>
</dbReference>
<evidence type="ECO:0000313" key="12">
    <source>
        <dbReference type="EMBL" id="PSJ56228.1"/>
    </source>
</evidence>
<keyword evidence="4" id="KW-0732">Signal</keyword>
<dbReference type="EC" id="3.2.1.8" evidence="10"/>
<evidence type="ECO:0000256" key="7">
    <source>
        <dbReference type="ARBA" id="ARBA00023295"/>
    </source>
</evidence>
<evidence type="ECO:0000256" key="1">
    <source>
        <dbReference type="ARBA" id="ARBA00000681"/>
    </source>
</evidence>
<evidence type="ECO:0000313" key="13">
    <source>
        <dbReference type="Proteomes" id="UP000240653"/>
    </source>
</evidence>
<dbReference type="PROSITE" id="PS00591">
    <property type="entry name" value="GH10_1"/>
    <property type="match status" value="1"/>
</dbReference>
<dbReference type="Pfam" id="PF00331">
    <property type="entry name" value="Glyco_hydro_10"/>
    <property type="match status" value="1"/>
</dbReference>
<keyword evidence="13" id="KW-1185">Reference proteome</keyword>
<evidence type="ECO:0000259" key="11">
    <source>
        <dbReference type="PROSITE" id="PS51760"/>
    </source>
</evidence>
<keyword evidence="3" id="KW-0858">Xylan degradation</keyword>
<dbReference type="PROSITE" id="PS51760">
    <property type="entry name" value="GH10_2"/>
    <property type="match status" value="1"/>
</dbReference>
<keyword evidence="7 10" id="KW-0326">Glycosidase</keyword>
<keyword evidence="8 10" id="KW-0624">Polysaccharide degradation</keyword>
<dbReference type="PANTHER" id="PTHR31490:SF88">
    <property type="entry name" value="BETA-XYLANASE"/>
    <property type="match status" value="1"/>
</dbReference>
<dbReference type="SMART" id="SM00633">
    <property type="entry name" value="Glyco_10"/>
    <property type="match status" value="1"/>
</dbReference>
<keyword evidence="6 10" id="KW-0119">Carbohydrate metabolism</keyword>
<dbReference type="GO" id="GO:0045493">
    <property type="term" value="P:xylan catabolic process"/>
    <property type="evidence" value="ECO:0007669"/>
    <property type="project" value="UniProtKB-KW"/>
</dbReference>
<evidence type="ECO:0000256" key="10">
    <source>
        <dbReference type="RuleBase" id="RU361174"/>
    </source>
</evidence>
<evidence type="ECO:0000256" key="2">
    <source>
        <dbReference type="ARBA" id="ARBA00007495"/>
    </source>
</evidence>
<keyword evidence="5 10" id="KW-0378">Hydrolase</keyword>
<evidence type="ECO:0000256" key="5">
    <source>
        <dbReference type="ARBA" id="ARBA00022801"/>
    </source>
</evidence>
<proteinExistence type="inferred from homology"/>
<protein>
    <recommendedName>
        <fullName evidence="10">Beta-xylanase</fullName>
        <ecNumber evidence="10">3.2.1.8</ecNumber>
    </recommendedName>
</protein>
<dbReference type="InterPro" id="IPR017853">
    <property type="entry name" value="GH"/>
</dbReference>
<comment type="similarity">
    <text evidence="2 10">Belongs to the glycosyl hydrolase 10 (cellulase F) family.</text>
</comment>
<dbReference type="PRINTS" id="PR00134">
    <property type="entry name" value="GLHYDRLASE10"/>
</dbReference>